<keyword evidence="3" id="KW-1185">Reference proteome</keyword>
<feature type="compositionally biased region" description="Low complexity" evidence="1">
    <location>
        <begin position="239"/>
        <end position="279"/>
    </location>
</feature>
<dbReference type="Proteomes" id="UP000799440">
    <property type="component" value="Unassembled WGS sequence"/>
</dbReference>
<organism evidence="2 3">
    <name type="scientific">Sporormia fimetaria CBS 119925</name>
    <dbReference type="NCBI Taxonomy" id="1340428"/>
    <lineage>
        <taxon>Eukaryota</taxon>
        <taxon>Fungi</taxon>
        <taxon>Dikarya</taxon>
        <taxon>Ascomycota</taxon>
        <taxon>Pezizomycotina</taxon>
        <taxon>Dothideomycetes</taxon>
        <taxon>Pleosporomycetidae</taxon>
        <taxon>Pleosporales</taxon>
        <taxon>Sporormiaceae</taxon>
        <taxon>Sporormia</taxon>
    </lineage>
</organism>
<sequence length="343" mass="38993">MSSVGLLDLPSELFQAILLKTLLAYIRDPKSTLKTVLLYVSSALVLEDEDTSRYEEYVRVLTKEVLTRAWGGRKTILGICLGRFPRGDLYIFEGQRIEKGHTKYAMGEYGDHDKEYDLLAAAAWTNKVDLVRRLSCKSQNLQVRDGTFGNPYFAAIMSEHWDVLDILYANIPKRRKRTIQRAVLTKKLTRSCSSAALARFIEGCDWRYTPCERWHFYTVLSTPKVDNIDVILAHLQSSPSTTRSTRTRLSSPSRPTPSTGRSLRPCPSSSSRNLSSSSCGQPHNRIKKTPKISTPKLTEFFHTSCYFGWERAARHWLDLGAPMDKRAWDHLLRASARTSSRPA</sequence>
<evidence type="ECO:0000313" key="2">
    <source>
        <dbReference type="EMBL" id="KAF2741802.1"/>
    </source>
</evidence>
<dbReference type="OrthoDB" id="4772757at2759"/>
<protein>
    <recommendedName>
        <fullName evidence="4">Ankyrin</fullName>
    </recommendedName>
</protein>
<dbReference type="AlphaFoldDB" id="A0A6A6UU25"/>
<accession>A0A6A6UU25</accession>
<evidence type="ECO:0008006" key="4">
    <source>
        <dbReference type="Google" id="ProtNLM"/>
    </source>
</evidence>
<name>A0A6A6UU25_9PLEO</name>
<reference evidence="2" key="1">
    <citation type="journal article" date="2020" name="Stud. Mycol.">
        <title>101 Dothideomycetes genomes: a test case for predicting lifestyles and emergence of pathogens.</title>
        <authorList>
            <person name="Haridas S."/>
            <person name="Albert R."/>
            <person name="Binder M."/>
            <person name="Bloem J."/>
            <person name="Labutti K."/>
            <person name="Salamov A."/>
            <person name="Andreopoulos B."/>
            <person name="Baker S."/>
            <person name="Barry K."/>
            <person name="Bills G."/>
            <person name="Bluhm B."/>
            <person name="Cannon C."/>
            <person name="Castanera R."/>
            <person name="Culley D."/>
            <person name="Daum C."/>
            <person name="Ezra D."/>
            <person name="Gonzalez J."/>
            <person name="Henrissat B."/>
            <person name="Kuo A."/>
            <person name="Liang C."/>
            <person name="Lipzen A."/>
            <person name="Lutzoni F."/>
            <person name="Magnuson J."/>
            <person name="Mondo S."/>
            <person name="Nolan M."/>
            <person name="Ohm R."/>
            <person name="Pangilinan J."/>
            <person name="Park H.-J."/>
            <person name="Ramirez L."/>
            <person name="Alfaro M."/>
            <person name="Sun H."/>
            <person name="Tritt A."/>
            <person name="Yoshinaga Y."/>
            <person name="Zwiers L.-H."/>
            <person name="Turgeon B."/>
            <person name="Goodwin S."/>
            <person name="Spatafora J."/>
            <person name="Crous P."/>
            <person name="Grigoriev I."/>
        </authorList>
    </citation>
    <scope>NUCLEOTIDE SEQUENCE</scope>
    <source>
        <strain evidence="2">CBS 119925</strain>
    </source>
</reference>
<gene>
    <name evidence="2" type="ORF">M011DRAFT_530301</name>
</gene>
<proteinExistence type="predicted"/>
<feature type="region of interest" description="Disordered" evidence="1">
    <location>
        <begin position="239"/>
        <end position="291"/>
    </location>
</feature>
<dbReference type="EMBL" id="MU006624">
    <property type="protein sequence ID" value="KAF2741802.1"/>
    <property type="molecule type" value="Genomic_DNA"/>
</dbReference>
<evidence type="ECO:0000256" key="1">
    <source>
        <dbReference type="SAM" id="MobiDB-lite"/>
    </source>
</evidence>
<evidence type="ECO:0000313" key="3">
    <source>
        <dbReference type="Proteomes" id="UP000799440"/>
    </source>
</evidence>